<feature type="compositionally biased region" description="Polar residues" evidence="1">
    <location>
        <begin position="342"/>
        <end position="351"/>
    </location>
</feature>
<feature type="compositionally biased region" description="Basic residues" evidence="1">
    <location>
        <begin position="331"/>
        <end position="340"/>
    </location>
</feature>
<dbReference type="AlphaFoldDB" id="A0A7S0PJX7"/>
<name>A0A7S0PJX7_9STRA</name>
<evidence type="ECO:0000256" key="1">
    <source>
        <dbReference type="SAM" id="MobiDB-lite"/>
    </source>
</evidence>
<gene>
    <name evidence="2" type="ORF">LDAN0322_LOCUS313</name>
</gene>
<feature type="compositionally biased region" description="Polar residues" evidence="1">
    <location>
        <begin position="186"/>
        <end position="196"/>
    </location>
</feature>
<accession>A0A7S0PJX7</accession>
<protein>
    <recommendedName>
        <fullName evidence="3">Tudor domain-containing protein</fullName>
    </recommendedName>
</protein>
<feature type="region of interest" description="Disordered" evidence="1">
    <location>
        <begin position="176"/>
        <end position="246"/>
    </location>
</feature>
<evidence type="ECO:0008006" key="3">
    <source>
        <dbReference type="Google" id="ProtNLM"/>
    </source>
</evidence>
<proteinExistence type="predicted"/>
<feature type="compositionally biased region" description="Polar residues" evidence="1">
    <location>
        <begin position="221"/>
        <end position="230"/>
    </location>
</feature>
<dbReference type="EMBL" id="HBEU01000465">
    <property type="protein sequence ID" value="CAD8574169.1"/>
    <property type="molecule type" value="Transcribed_RNA"/>
</dbReference>
<sequence length="427" mass="47449">MPTTNKSTTNLAPVPLNTTTMNAALDLFLKVDTPSSNDPSQQQHVLGKSHRQLLHLYARCKASTASALEAATKRKGKAMHAGLMVRPGLSRDVAFTAKSKSQTGLFRGMKSMDVKRKPMQSREGGGHNLMSPTVRNTMVKKMGKIDAIGKSSAASSSEPPPSAMNFLAALNSNKAVTRKKAPVVQRPSTLETTATLDTKRGKDSSQLSDSKRKYTKRKSTPPENKSLQSRSMKRRRDKNEDDGLLTDDEKYFNVGDEVVVFVEEEGKKNYAGVVKRCEAGGTYEVKFDNGEVLRGILKTNIFLSDKSAIIPERSVTAKKKKDKDSAQLSQSKRRYPKRRSTPSDSGSPSRRSVQRKKEKDEEESTENGDSFLVGDEVVVYVEEEGKKNYAGVVNRCESNGTYEVGRFNHLLFLHIFKFSFDIYLFSR</sequence>
<feature type="compositionally biased region" description="Basic and acidic residues" evidence="1">
    <location>
        <begin position="237"/>
        <end position="246"/>
    </location>
</feature>
<dbReference type="Gene3D" id="2.30.30.140">
    <property type="match status" value="1"/>
</dbReference>
<reference evidence="2" key="1">
    <citation type="submission" date="2021-01" db="EMBL/GenBank/DDBJ databases">
        <authorList>
            <person name="Corre E."/>
            <person name="Pelletier E."/>
            <person name="Niang G."/>
            <person name="Scheremetjew M."/>
            <person name="Finn R."/>
            <person name="Kale V."/>
            <person name="Holt S."/>
            <person name="Cochrane G."/>
            <person name="Meng A."/>
            <person name="Brown T."/>
            <person name="Cohen L."/>
        </authorList>
    </citation>
    <scope>NUCLEOTIDE SEQUENCE</scope>
    <source>
        <strain evidence="2">B651</strain>
    </source>
</reference>
<feature type="region of interest" description="Disordered" evidence="1">
    <location>
        <begin position="314"/>
        <end position="368"/>
    </location>
</feature>
<organism evidence="2">
    <name type="scientific">Leptocylindrus aporus</name>
    <dbReference type="NCBI Taxonomy" id="1398097"/>
    <lineage>
        <taxon>Eukaryota</taxon>
        <taxon>Sar</taxon>
        <taxon>Stramenopiles</taxon>
        <taxon>Ochrophyta</taxon>
        <taxon>Bacillariophyta</taxon>
        <taxon>Coscinodiscophyceae</taxon>
        <taxon>Chaetocerotophycidae</taxon>
        <taxon>Leptocylindrales</taxon>
        <taxon>Leptocylindraceae</taxon>
        <taxon>Leptocylindrus</taxon>
    </lineage>
</organism>
<evidence type="ECO:0000313" key="2">
    <source>
        <dbReference type="EMBL" id="CAD8574169.1"/>
    </source>
</evidence>